<keyword evidence="1" id="KW-0812">Transmembrane</keyword>
<evidence type="ECO:0000313" key="3">
    <source>
        <dbReference type="Proteomes" id="UP001187192"/>
    </source>
</evidence>
<comment type="caution">
    <text evidence="2">The sequence shown here is derived from an EMBL/GenBank/DDBJ whole genome shotgun (WGS) entry which is preliminary data.</text>
</comment>
<keyword evidence="3" id="KW-1185">Reference proteome</keyword>
<dbReference type="AlphaFoldDB" id="A0AA88A0Z1"/>
<sequence length="298" mass="33541">MSFNQQERTCSCTQKRSSITQDIAREVSTTTAYSIGFVVVNNLSAMLDTRWKGVAGHTVKCGSLQSWYQSGSLRYDFTVCLPSPPSLRMDMDPARINADRAMVVAFYVSRPLLYDGTGRSVTVSAWLYDMEMIFYTCHIEDRLQVSLASRCLIADARLWWMTYREQQMPSRTCHAPTYTIYVGERLRRRTYSSTELSHLIEKLSYHNQIVDQTRPSAAPTLHSIASNTAVRLLTYSMNVSNELIAQWSCTYLSRYVLLSAASPLGIAAGFLLLVEGHRVNLGLWAKPSNSGTIPDYGP</sequence>
<gene>
    <name evidence="2" type="ORF">TIFTF001_041714</name>
</gene>
<dbReference type="Proteomes" id="UP001187192">
    <property type="component" value="Unassembled WGS sequence"/>
</dbReference>
<organism evidence="2 3">
    <name type="scientific">Ficus carica</name>
    <name type="common">Common fig</name>
    <dbReference type="NCBI Taxonomy" id="3494"/>
    <lineage>
        <taxon>Eukaryota</taxon>
        <taxon>Viridiplantae</taxon>
        <taxon>Streptophyta</taxon>
        <taxon>Embryophyta</taxon>
        <taxon>Tracheophyta</taxon>
        <taxon>Spermatophyta</taxon>
        <taxon>Magnoliopsida</taxon>
        <taxon>eudicotyledons</taxon>
        <taxon>Gunneridae</taxon>
        <taxon>Pentapetalae</taxon>
        <taxon>rosids</taxon>
        <taxon>fabids</taxon>
        <taxon>Rosales</taxon>
        <taxon>Moraceae</taxon>
        <taxon>Ficeae</taxon>
        <taxon>Ficus</taxon>
    </lineage>
</organism>
<feature type="transmembrane region" description="Helical" evidence="1">
    <location>
        <begin position="255"/>
        <end position="274"/>
    </location>
</feature>
<name>A0AA88A0Z1_FICCA</name>
<reference evidence="2" key="1">
    <citation type="submission" date="2023-07" db="EMBL/GenBank/DDBJ databases">
        <title>draft genome sequence of fig (Ficus carica).</title>
        <authorList>
            <person name="Takahashi T."/>
            <person name="Nishimura K."/>
        </authorList>
    </citation>
    <scope>NUCLEOTIDE SEQUENCE</scope>
</reference>
<evidence type="ECO:0000313" key="2">
    <source>
        <dbReference type="EMBL" id="GMN32331.1"/>
    </source>
</evidence>
<keyword evidence="1" id="KW-1133">Transmembrane helix</keyword>
<keyword evidence="1" id="KW-0472">Membrane</keyword>
<dbReference type="EMBL" id="BTGU01001984">
    <property type="protein sequence ID" value="GMN32331.1"/>
    <property type="molecule type" value="Genomic_DNA"/>
</dbReference>
<evidence type="ECO:0000256" key="1">
    <source>
        <dbReference type="SAM" id="Phobius"/>
    </source>
</evidence>
<protein>
    <submittedName>
        <fullName evidence="2">Uncharacterized protein</fullName>
    </submittedName>
</protein>
<accession>A0AA88A0Z1</accession>
<proteinExistence type="predicted"/>